<evidence type="ECO:0000256" key="3">
    <source>
        <dbReference type="ARBA" id="ARBA00023145"/>
    </source>
</evidence>
<dbReference type="PIRSF" id="PIRSF001227">
    <property type="entry name" value="Pen_acylase"/>
    <property type="match status" value="1"/>
</dbReference>
<keyword evidence="2" id="KW-0378">Hydrolase</keyword>
<accession>A0A1G9XE66</accession>
<dbReference type="Pfam" id="PF01804">
    <property type="entry name" value="Penicil_amidase"/>
    <property type="match status" value="1"/>
</dbReference>
<dbReference type="GO" id="GO:0017000">
    <property type="term" value="P:antibiotic biosynthetic process"/>
    <property type="evidence" value="ECO:0007669"/>
    <property type="project" value="InterPro"/>
</dbReference>
<dbReference type="Gene3D" id="1.10.1400.10">
    <property type="match status" value="1"/>
</dbReference>
<dbReference type="InterPro" id="IPR029055">
    <property type="entry name" value="Ntn_hydrolases_N"/>
</dbReference>
<sequence>MNRDTTRRGVLGALLGLGVVGAAGSPVGGYLDTFAPLSGRAWQGKGTVPETVTSPYGEATVTYDDYHVPHVESDDEVAAYFAVGYVHAADRLFEMDLVRRLMDGRLSAAVGAQTLESDRFHAKMDFRGAAEASAEAIAGSRAEELAEAYADGVNTYLEIGPEPLEFGLLGYDAREWTVVDTLLVSTQIAWALTGSFDTLRRGVLRERLGAADFERLYETEFDHGAPIVREGTTGTVEGVELGESGESDQRTDSLRDIDSAFVDWLSAFEPPPLNGSNHWAVGGESTESGEPLFAYDPHLTLMAPTVWYEQRVTVGDSDGDGDGDGVDIRGATFPGIPFVITGENAHGAWGFTNTGADVVDFYTYETDESGEQYRYDGEWREFEVAEREIEVAGGENETVEVKKTVHGVYLDREVDGETRHVGVAWTATSGTREAEAIYDFSHAEGVDDFREALRKMDVPTQNALYVDSDEVCYKVTGRIPIRRVDGAVVRGDRVFDGSAGEAEWESFEPFGQSTWDGFVPFEEKPGVRDPDYFGTANQRVADDPTYPIGQHYASGFRGLRIYERLDERVASGDPVDRAFMTDLQRDTLDIRARMLVPALLDARDRTGDAADPWLDALADWDYRMDRDSAAALAFHQFYAAFRERTWQDDFESLGLDESWWPQEWVLVTLPPEDPFFGGDRPGVLAAAMDDAAARIEEEGWEVYGDSHQTTIDHQFGGQVAALNYPRYPVSGTSYTVSNVGDDASHGSSWRQVSVMGGESLSVIPGGQSGSYFSEHYDDQLRLWADGEYKPMSFSTPDDGERIEFGGESE</sequence>
<evidence type="ECO:0000256" key="2">
    <source>
        <dbReference type="ARBA" id="ARBA00022801"/>
    </source>
</evidence>
<protein>
    <submittedName>
        <fullName evidence="4">Penicillin amidase</fullName>
    </submittedName>
</protein>
<dbReference type="InterPro" id="IPR023343">
    <property type="entry name" value="Penicillin_amidase_dom1"/>
</dbReference>
<evidence type="ECO:0000256" key="1">
    <source>
        <dbReference type="ARBA" id="ARBA00006586"/>
    </source>
</evidence>
<keyword evidence="3" id="KW-0865">Zymogen</keyword>
<dbReference type="Gene3D" id="2.30.120.10">
    <property type="match status" value="1"/>
</dbReference>
<dbReference type="CDD" id="cd03747">
    <property type="entry name" value="Ntn_PGA_like"/>
    <property type="match status" value="1"/>
</dbReference>
<dbReference type="InterPro" id="IPR043147">
    <property type="entry name" value="Penicillin_amidase_A-knob"/>
</dbReference>
<dbReference type="PANTHER" id="PTHR34218">
    <property type="entry name" value="PEPTIDASE S45 PENICILLIN AMIDASE"/>
    <property type="match status" value="1"/>
</dbReference>
<dbReference type="PROSITE" id="PS51318">
    <property type="entry name" value="TAT"/>
    <property type="match status" value="1"/>
</dbReference>
<dbReference type="Gene3D" id="1.10.439.10">
    <property type="entry name" value="Penicillin Amidohydrolase, domain 1"/>
    <property type="match status" value="1"/>
</dbReference>
<dbReference type="SUPFAM" id="SSF56235">
    <property type="entry name" value="N-terminal nucleophile aminohydrolases (Ntn hydrolases)"/>
    <property type="match status" value="1"/>
</dbReference>
<keyword evidence="5" id="KW-1185">Reference proteome</keyword>
<evidence type="ECO:0000313" key="4">
    <source>
        <dbReference type="EMBL" id="SDM95028.1"/>
    </source>
</evidence>
<dbReference type="EMBL" id="FNHL01000004">
    <property type="protein sequence ID" value="SDM95028.1"/>
    <property type="molecule type" value="Genomic_DNA"/>
</dbReference>
<dbReference type="PANTHER" id="PTHR34218:SF4">
    <property type="entry name" value="ACYL-HOMOSERINE LACTONE ACYLASE QUIP"/>
    <property type="match status" value="1"/>
</dbReference>
<dbReference type="Proteomes" id="UP000199451">
    <property type="component" value="Unassembled WGS sequence"/>
</dbReference>
<comment type="similarity">
    <text evidence="1">Belongs to the peptidase S45 family.</text>
</comment>
<evidence type="ECO:0000313" key="5">
    <source>
        <dbReference type="Proteomes" id="UP000199451"/>
    </source>
</evidence>
<dbReference type="OrthoDB" id="56056at2157"/>
<dbReference type="Gene3D" id="3.60.20.10">
    <property type="entry name" value="Glutamine Phosphoribosylpyrophosphate, subunit 1, domain 1"/>
    <property type="match status" value="1"/>
</dbReference>
<proteinExistence type="inferred from homology"/>
<name>A0A1G9XE66_9EURY</name>
<gene>
    <name evidence="4" type="ORF">SAMN04487949_2954</name>
</gene>
<dbReference type="InterPro" id="IPR006311">
    <property type="entry name" value="TAT_signal"/>
</dbReference>
<dbReference type="InterPro" id="IPR002692">
    <property type="entry name" value="S45"/>
</dbReference>
<organism evidence="4 5">
    <name type="scientific">Halogranum gelatinilyticum</name>
    <dbReference type="NCBI Taxonomy" id="660521"/>
    <lineage>
        <taxon>Archaea</taxon>
        <taxon>Methanobacteriati</taxon>
        <taxon>Methanobacteriota</taxon>
        <taxon>Stenosarchaea group</taxon>
        <taxon>Halobacteria</taxon>
        <taxon>Halobacteriales</taxon>
        <taxon>Haloferacaceae</taxon>
    </lineage>
</organism>
<dbReference type="GO" id="GO:0016811">
    <property type="term" value="F:hydrolase activity, acting on carbon-nitrogen (but not peptide) bonds, in linear amides"/>
    <property type="evidence" value="ECO:0007669"/>
    <property type="project" value="InterPro"/>
</dbReference>
<dbReference type="RefSeq" id="WP_089698670.1">
    <property type="nucleotide sequence ID" value="NZ_FNHL01000004.1"/>
</dbReference>
<dbReference type="InterPro" id="IPR014395">
    <property type="entry name" value="Pen/GL7ACA/AHL_acylase"/>
</dbReference>
<dbReference type="AlphaFoldDB" id="A0A1G9XE66"/>
<dbReference type="InterPro" id="IPR043146">
    <property type="entry name" value="Penicillin_amidase_N_B-knob"/>
</dbReference>
<dbReference type="STRING" id="660521.SAMN04487949_2954"/>
<reference evidence="5" key="1">
    <citation type="submission" date="2016-10" db="EMBL/GenBank/DDBJ databases">
        <authorList>
            <person name="Varghese N."/>
            <person name="Submissions S."/>
        </authorList>
    </citation>
    <scope>NUCLEOTIDE SEQUENCE [LARGE SCALE GENOMIC DNA]</scope>
    <source>
        <strain evidence="5">CGMCC 1.10119</strain>
    </source>
</reference>